<dbReference type="AlphaFoldDB" id="A0A0F4GJD2"/>
<reference evidence="8 9" key="1">
    <citation type="submission" date="2015-03" db="EMBL/GenBank/DDBJ databases">
        <title>RNA-seq based gene annotation and comparative genomics of four Zymoseptoria species reveal species-specific pathogenicity related genes and transposable element activity.</title>
        <authorList>
            <person name="Grandaubert J."/>
            <person name="Bhattacharyya A."/>
            <person name="Stukenbrock E.H."/>
        </authorList>
    </citation>
    <scope>NUCLEOTIDE SEQUENCE [LARGE SCALE GENOMIC DNA]</scope>
    <source>
        <strain evidence="8 9">Zb18110</strain>
    </source>
</reference>
<gene>
    <name evidence="8" type="ORF">TI39_contig487g00009</name>
</gene>
<feature type="transmembrane region" description="Helical" evidence="6">
    <location>
        <begin position="174"/>
        <end position="197"/>
    </location>
</feature>
<dbReference type="InterPro" id="IPR011701">
    <property type="entry name" value="MFS"/>
</dbReference>
<dbReference type="GO" id="GO:0005886">
    <property type="term" value="C:plasma membrane"/>
    <property type="evidence" value="ECO:0007669"/>
    <property type="project" value="TreeGrafter"/>
</dbReference>
<sequence length="592" mass="65960">MGLGVLEDTVLRHVPGTATLDDFDPANQLRGNPNVKRTKDGIILVPQPSDDPNDPLNWPLWRRDIITGVLCLLSVLAATLSPLLAANSVSLILYFNQCDNPPCAKRNHYSIDDVALLTGYHLMGVGLAGFFFVASARVWGKRHLYILGCVIIIISSAWGGSANRNYNSLMAARALQGVGLAPFEALVNVSVGDLYFVHERGKRMALTNFSLFGSAFLTPVIVGKMSDTMGWQWSFYFIAIFMAVALPLVILFCPETAYVRDSGLEMNTAWDRAGNKHNRSDSSHELRDTYAPGKNGDQQSTSNSIDNNNLSTTHTPEMQSDKTSNIEAQGNNIHVPITTFHFITRRNIHPFSGRKTNESFFKLLLRPFPLFFHPSFLWACLIQGAMIGWTVFIGIVLAAIMIGAPLFFNEVQTGYMYTGAFIGAILGFILSGLLSDWSAKYLTRLNNGIYEPEFRMVLVIPQLIFGCIGLFMFGWTADNTVKYGWFWPAFFFALEVMGMVIGAVASALYIVDAHRDLAIEGFTCLLVFKNIFSFGLTFSGLGWLRQGIWRVFWPVGIVQALICLSTIFMYVFGKKNRSFFARHDLIEIFGLK</sequence>
<accession>A0A0F4GJD2</accession>
<dbReference type="Gene3D" id="1.20.1250.20">
    <property type="entry name" value="MFS general substrate transporter like domains"/>
    <property type="match status" value="1"/>
</dbReference>
<evidence type="ECO:0000256" key="1">
    <source>
        <dbReference type="ARBA" id="ARBA00004141"/>
    </source>
</evidence>
<dbReference type="PROSITE" id="PS50850">
    <property type="entry name" value="MFS"/>
    <property type="match status" value="1"/>
</dbReference>
<comment type="subcellular location">
    <subcellularLocation>
        <location evidence="1">Membrane</location>
        <topology evidence="1">Multi-pass membrane protein</topology>
    </subcellularLocation>
</comment>
<dbReference type="SUPFAM" id="SSF103473">
    <property type="entry name" value="MFS general substrate transporter"/>
    <property type="match status" value="1"/>
</dbReference>
<evidence type="ECO:0000313" key="8">
    <source>
        <dbReference type="EMBL" id="KJX97471.1"/>
    </source>
</evidence>
<dbReference type="GO" id="GO:0022857">
    <property type="term" value="F:transmembrane transporter activity"/>
    <property type="evidence" value="ECO:0007669"/>
    <property type="project" value="InterPro"/>
</dbReference>
<name>A0A0F4GJD2_9PEZI</name>
<feature type="transmembrane region" description="Helical" evidence="6">
    <location>
        <begin position="523"/>
        <end position="545"/>
    </location>
</feature>
<dbReference type="InterPro" id="IPR020846">
    <property type="entry name" value="MFS_dom"/>
</dbReference>
<evidence type="ECO:0000313" key="9">
    <source>
        <dbReference type="Proteomes" id="UP000033647"/>
    </source>
</evidence>
<keyword evidence="9" id="KW-1185">Reference proteome</keyword>
<protein>
    <submittedName>
        <fullName evidence="8">MFS transporter like protein</fullName>
    </submittedName>
</protein>
<feature type="compositionally biased region" description="Polar residues" evidence="5">
    <location>
        <begin position="296"/>
        <end position="323"/>
    </location>
</feature>
<feature type="transmembrane region" description="Helical" evidence="6">
    <location>
        <begin position="144"/>
        <end position="162"/>
    </location>
</feature>
<evidence type="ECO:0000256" key="3">
    <source>
        <dbReference type="ARBA" id="ARBA00022989"/>
    </source>
</evidence>
<dbReference type="EMBL" id="LAFY01000479">
    <property type="protein sequence ID" value="KJX97471.1"/>
    <property type="molecule type" value="Genomic_DNA"/>
</dbReference>
<feature type="transmembrane region" description="Helical" evidence="6">
    <location>
        <begin position="114"/>
        <end position="132"/>
    </location>
</feature>
<dbReference type="STRING" id="1047168.A0A0F4GJD2"/>
<feature type="transmembrane region" description="Helical" evidence="6">
    <location>
        <begin position="456"/>
        <end position="477"/>
    </location>
</feature>
<dbReference type="PANTHER" id="PTHR23502:SF29">
    <property type="entry name" value="TRANSPORTER, PUTATIVE (AFU_ORTHOLOGUE AFUA_6G06680)-RELATED"/>
    <property type="match status" value="1"/>
</dbReference>
<dbReference type="InterPro" id="IPR036259">
    <property type="entry name" value="MFS_trans_sf"/>
</dbReference>
<dbReference type="Proteomes" id="UP000033647">
    <property type="component" value="Unassembled WGS sequence"/>
</dbReference>
<evidence type="ECO:0000256" key="4">
    <source>
        <dbReference type="ARBA" id="ARBA00023136"/>
    </source>
</evidence>
<feature type="transmembrane region" description="Helical" evidence="6">
    <location>
        <begin position="234"/>
        <end position="253"/>
    </location>
</feature>
<evidence type="ECO:0000256" key="2">
    <source>
        <dbReference type="ARBA" id="ARBA00022692"/>
    </source>
</evidence>
<proteinExistence type="predicted"/>
<keyword evidence="3 6" id="KW-1133">Transmembrane helix</keyword>
<feature type="transmembrane region" description="Helical" evidence="6">
    <location>
        <begin position="551"/>
        <end position="572"/>
    </location>
</feature>
<evidence type="ECO:0000256" key="6">
    <source>
        <dbReference type="SAM" id="Phobius"/>
    </source>
</evidence>
<evidence type="ECO:0000259" key="7">
    <source>
        <dbReference type="PROSITE" id="PS50850"/>
    </source>
</evidence>
<organism evidence="8 9">
    <name type="scientific">Zymoseptoria brevis</name>
    <dbReference type="NCBI Taxonomy" id="1047168"/>
    <lineage>
        <taxon>Eukaryota</taxon>
        <taxon>Fungi</taxon>
        <taxon>Dikarya</taxon>
        <taxon>Ascomycota</taxon>
        <taxon>Pezizomycotina</taxon>
        <taxon>Dothideomycetes</taxon>
        <taxon>Dothideomycetidae</taxon>
        <taxon>Mycosphaerellales</taxon>
        <taxon>Mycosphaerellaceae</taxon>
        <taxon>Zymoseptoria</taxon>
    </lineage>
</organism>
<dbReference type="Pfam" id="PF07690">
    <property type="entry name" value="MFS_1"/>
    <property type="match status" value="1"/>
</dbReference>
<feature type="transmembrane region" description="Helical" evidence="6">
    <location>
        <begin position="204"/>
        <end position="222"/>
    </location>
</feature>
<feature type="transmembrane region" description="Helical" evidence="6">
    <location>
        <begin position="414"/>
        <end position="435"/>
    </location>
</feature>
<feature type="domain" description="Major facilitator superfamily (MFS) profile" evidence="7">
    <location>
        <begin position="74"/>
        <end position="592"/>
    </location>
</feature>
<evidence type="ECO:0000256" key="5">
    <source>
        <dbReference type="SAM" id="MobiDB-lite"/>
    </source>
</evidence>
<feature type="region of interest" description="Disordered" evidence="5">
    <location>
        <begin position="273"/>
        <end position="323"/>
    </location>
</feature>
<feature type="transmembrane region" description="Helical" evidence="6">
    <location>
        <begin position="65"/>
        <end position="94"/>
    </location>
</feature>
<dbReference type="OrthoDB" id="2585655at2759"/>
<feature type="compositionally biased region" description="Basic and acidic residues" evidence="5">
    <location>
        <begin position="278"/>
        <end position="288"/>
    </location>
</feature>
<keyword evidence="4 6" id="KW-0472">Membrane</keyword>
<feature type="transmembrane region" description="Helical" evidence="6">
    <location>
        <begin position="489"/>
        <end position="511"/>
    </location>
</feature>
<keyword evidence="2 6" id="KW-0812">Transmembrane</keyword>
<feature type="transmembrane region" description="Helical" evidence="6">
    <location>
        <begin position="376"/>
        <end position="408"/>
    </location>
</feature>
<dbReference type="PANTHER" id="PTHR23502">
    <property type="entry name" value="MAJOR FACILITATOR SUPERFAMILY"/>
    <property type="match status" value="1"/>
</dbReference>
<comment type="caution">
    <text evidence="8">The sequence shown here is derived from an EMBL/GenBank/DDBJ whole genome shotgun (WGS) entry which is preliminary data.</text>
</comment>